<gene>
    <name evidence="6" type="primary">mupP</name>
    <name evidence="6" type="ORF">L4G47_18365</name>
</gene>
<dbReference type="SFLD" id="SFLDG01129">
    <property type="entry name" value="C1.5:_HAD__Beta-PGM__Phosphata"/>
    <property type="match status" value="1"/>
</dbReference>
<dbReference type="Proteomes" id="UP001162905">
    <property type="component" value="Unassembled WGS sequence"/>
</dbReference>
<dbReference type="InterPro" id="IPR006439">
    <property type="entry name" value="HAD-SF_hydro_IA"/>
</dbReference>
<dbReference type="InterPro" id="IPR050155">
    <property type="entry name" value="HAD-like_hydrolase_sf"/>
</dbReference>
<sequence>MRLRAVLFDMDGTLLDTAPDFIAICQAMLAERGLPRVDDKLIRDEISGGARAMVSAAFAISPEAAEFEALRLEFLARYQTDCAVHSTLFDGMAELLADIEKANLIWGVVTNKPVRFAQPIMEQLGLSERSAVLICPDHVTKSKPDPEPLLLACKMLDLDPASVLFVGDDLRDIESGRDAGTKTAAVRYGYIHPQDNPDHWGADVVVNHPLELRRVLDDALCSC</sequence>
<dbReference type="InterPro" id="IPR023198">
    <property type="entry name" value="PGP-like_dom2"/>
</dbReference>
<evidence type="ECO:0000313" key="6">
    <source>
        <dbReference type="EMBL" id="MCF7544167.1"/>
    </source>
</evidence>
<organism evidence="6 7">
    <name type="scientific">Pseudomonas petrae</name>
    <dbReference type="NCBI Taxonomy" id="2912190"/>
    <lineage>
        <taxon>Bacteria</taxon>
        <taxon>Pseudomonadati</taxon>
        <taxon>Pseudomonadota</taxon>
        <taxon>Gammaproteobacteria</taxon>
        <taxon>Pseudomonadales</taxon>
        <taxon>Pseudomonadaceae</taxon>
        <taxon>Pseudomonas</taxon>
    </lineage>
</organism>
<evidence type="ECO:0000256" key="5">
    <source>
        <dbReference type="ARBA" id="ARBA00023277"/>
    </source>
</evidence>
<proteinExistence type="predicted"/>
<dbReference type="PANTHER" id="PTHR43434">
    <property type="entry name" value="PHOSPHOGLYCOLATE PHOSPHATASE"/>
    <property type="match status" value="1"/>
</dbReference>
<protein>
    <submittedName>
        <fullName evidence="6">N-acetylmuramic acid 6-phosphate phosphatase MupP</fullName>
    </submittedName>
</protein>
<accession>A0ABS9I8T4</accession>
<evidence type="ECO:0000256" key="4">
    <source>
        <dbReference type="ARBA" id="ARBA00022842"/>
    </source>
</evidence>
<keyword evidence="2" id="KW-0479">Metal-binding</keyword>
<dbReference type="EMBL" id="JAKJXH010000020">
    <property type="protein sequence ID" value="MCF7544167.1"/>
    <property type="molecule type" value="Genomic_DNA"/>
</dbReference>
<evidence type="ECO:0000313" key="7">
    <source>
        <dbReference type="Proteomes" id="UP001162905"/>
    </source>
</evidence>
<keyword evidence="5" id="KW-0119">Carbohydrate metabolism</keyword>
<dbReference type="InterPro" id="IPR036412">
    <property type="entry name" value="HAD-like_sf"/>
</dbReference>
<reference evidence="6" key="1">
    <citation type="submission" date="2022-01" db="EMBL/GenBank/DDBJ databases">
        <title>Pseudomonas sp. nov. isolated from Antarctic regolith.</title>
        <authorList>
            <person name="Novakova D."/>
            <person name="Sedlar K."/>
        </authorList>
    </citation>
    <scope>NUCLEOTIDE SEQUENCE</scope>
    <source>
        <strain evidence="6">P2647</strain>
    </source>
</reference>
<dbReference type="PANTHER" id="PTHR43434:SF23">
    <property type="entry name" value="PHOSPHOGLYCOLATE PHOSPHATASE"/>
    <property type="match status" value="1"/>
</dbReference>
<dbReference type="Pfam" id="PF13419">
    <property type="entry name" value="HAD_2"/>
    <property type="match status" value="1"/>
</dbReference>
<keyword evidence="7" id="KW-1185">Reference proteome</keyword>
<comment type="caution">
    <text evidence="6">The sequence shown here is derived from an EMBL/GenBank/DDBJ whole genome shotgun (WGS) entry which is preliminary data.</text>
</comment>
<dbReference type="NCBIfam" id="TIGR01509">
    <property type="entry name" value="HAD-SF-IA-v3"/>
    <property type="match status" value="1"/>
</dbReference>
<dbReference type="SFLD" id="SFLDS00003">
    <property type="entry name" value="Haloacid_Dehalogenase"/>
    <property type="match status" value="1"/>
</dbReference>
<dbReference type="NCBIfam" id="NF009696">
    <property type="entry name" value="PRK13222.1-3"/>
    <property type="match status" value="1"/>
</dbReference>
<dbReference type="RefSeq" id="WP_237253608.1">
    <property type="nucleotide sequence ID" value="NZ_JAKJXE010000009.1"/>
</dbReference>
<dbReference type="PRINTS" id="PR00413">
    <property type="entry name" value="HADHALOGNASE"/>
</dbReference>
<keyword evidence="3" id="KW-0378">Hydrolase</keyword>
<comment type="cofactor">
    <cofactor evidence="1">
        <name>Mg(2+)</name>
        <dbReference type="ChEBI" id="CHEBI:18420"/>
    </cofactor>
</comment>
<dbReference type="NCBIfam" id="TIGR01549">
    <property type="entry name" value="HAD-SF-IA-v1"/>
    <property type="match status" value="1"/>
</dbReference>
<dbReference type="InterPro" id="IPR023214">
    <property type="entry name" value="HAD_sf"/>
</dbReference>
<name>A0ABS9I8T4_9PSED</name>
<dbReference type="SFLD" id="SFLDG01135">
    <property type="entry name" value="C1.5.6:_HAD__Beta-PGM__Phospha"/>
    <property type="match status" value="1"/>
</dbReference>
<dbReference type="SUPFAM" id="SSF56784">
    <property type="entry name" value="HAD-like"/>
    <property type="match status" value="1"/>
</dbReference>
<dbReference type="Gene3D" id="1.10.150.240">
    <property type="entry name" value="Putative phosphatase, domain 2"/>
    <property type="match status" value="1"/>
</dbReference>
<evidence type="ECO:0000256" key="3">
    <source>
        <dbReference type="ARBA" id="ARBA00022801"/>
    </source>
</evidence>
<dbReference type="InterPro" id="IPR041492">
    <property type="entry name" value="HAD_2"/>
</dbReference>
<dbReference type="Gene3D" id="3.40.50.1000">
    <property type="entry name" value="HAD superfamily/HAD-like"/>
    <property type="match status" value="1"/>
</dbReference>
<evidence type="ECO:0000256" key="1">
    <source>
        <dbReference type="ARBA" id="ARBA00001946"/>
    </source>
</evidence>
<evidence type="ECO:0000256" key="2">
    <source>
        <dbReference type="ARBA" id="ARBA00022723"/>
    </source>
</evidence>
<keyword evidence="4" id="KW-0460">Magnesium</keyword>